<name>A0A1G2G5J3_9BACT</name>
<organism evidence="2 3">
    <name type="scientific">Candidatus Ryanbacteria bacterium RIFCSPHIGHO2_02_FULL_45_13b</name>
    <dbReference type="NCBI Taxonomy" id="1802117"/>
    <lineage>
        <taxon>Bacteria</taxon>
        <taxon>Candidatus Ryaniibacteriota</taxon>
    </lineage>
</organism>
<feature type="compositionally biased region" description="Polar residues" evidence="1">
    <location>
        <begin position="219"/>
        <end position="231"/>
    </location>
</feature>
<comment type="caution">
    <text evidence="2">The sequence shown here is derived from an EMBL/GenBank/DDBJ whole genome shotgun (WGS) entry which is preliminary data.</text>
</comment>
<protein>
    <submittedName>
        <fullName evidence="2">Uncharacterized protein</fullName>
    </submittedName>
</protein>
<gene>
    <name evidence="2" type="ORF">A3J54_04500</name>
</gene>
<feature type="region of interest" description="Disordered" evidence="1">
    <location>
        <begin position="204"/>
        <end position="296"/>
    </location>
</feature>
<reference evidence="2 3" key="1">
    <citation type="journal article" date="2016" name="Nat. Commun.">
        <title>Thousands of microbial genomes shed light on interconnected biogeochemical processes in an aquifer system.</title>
        <authorList>
            <person name="Anantharaman K."/>
            <person name="Brown C.T."/>
            <person name="Hug L.A."/>
            <person name="Sharon I."/>
            <person name="Castelle C.J."/>
            <person name="Probst A.J."/>
            <person name="Thomas B.C."/>
            <person name="Singh A."/>
            <person name="Wilkins M.J."/>
            <person name="Karaoz U."/>
            <person name="Brodie E.L."/>
            <person name="Williams K.H."/>
            <person name="Hubbard S.S."/>
            <person name="Banfield J.F."/>
        </authorList>
    </citation>
    <scope>NUCLEOTIDE SEQUENCE [LARGE SCALE GENOMIC DNA]</scope>
</reference>
<dbReference type="Proteomes" id="UP000176576">
    <property type="component" value="Unassembled WGS sequence"/>
</dbReference>
<feature type="compositionally biased region" description="Polar residues" evidence="1">
    <location>
        <begin position="262"/>
        <end position="271"/>
    </location>
</feature>
<evidence type="ECO:0000256" key="1">
    <source>
        <dbReference type="SAM" id="MobiDB-lite"/>
    </source>
</evidence>
<dbReference type="STRING" id="1802117.A3J54_04500"/>
<accession>A0A1G2G5J3</accession>
<evidence type="ECO:0000313" key="3">
    <source>
        <dbReference type="Proteomes" id="UP000176576"/>
    </source>
</evidence>
<dbReference type="AlphaFoldDB" id="A0A1G2G5J3"/>
<proteinExistence type="predicted"/>
<evidence type="ECO:0000313" key="2">
    <source>
        <dbReference type="EMBL" id="OGZ45108.1"/>
    </source>
</evidence>
<feature type="compositionally biased region" description="Basic and acidic residues" evidence="1">
    <location>
        <begin position="284"/>
        <end position="296"/>
    </location>
</feature>
<dbReference type="EMBL" id="MHNN01000024">
    <property type="protein sequence ID" value="OGZ45108.1"/>
    <property type="molecule type" value="Genomic_DNA"/>
</dbReference>
<sequence length="296" mass="32955">MIHKPTQEQLAEQFKKIPVELRKAIASNTNADAIFEIGKKYDLLIDKTGELAAETGLLMLGVTHPNEFVGNLAERLEVDRATASKIADDINREIFAPVREHLRAMFGMPLTPTNETKPSPLQTHIHKQEFSEERLPKTGRLPSEIPTQAPTSLEDLEAELERALAEEKGIQPLSMIKKPMLPAKLAPPPEAPYKGADPYREQVEEDMPNTQGKEYVPSKPNQESEIMNQGNGKIPPNLPFEKGGNGRFGENSAFSPLREQKQTPPAQSNPLSAFRGFKMNSAQQEEKKDGQKESIM</sequence>